<organism evidence="5 6">
    <name type="scientific">Klebsormidium nitens</name>
    <name type="common">Green alga</name>
    <name type="synonym">Ulothrix nitens</name>
    <dbReference type="NCBI Taxonomy" id="105231"/>
    <lineage>
        <taxon>Eukaryota</taxon>
        <taxon>Viridiplantae</taxon>
        <taxon>Streptophyta</taxon>
        <taxon>Klebsormidiophyceae</taxon>
        <taxon>Klebsormidiales</taxon>
        <taxon>Klebsormidiaceae</taxon>
        <taxon>Klebsormidium</taxon>
    </lineage>
</organism>
<dbReference type="Proteomes" id="UP000054558">
    <property type="component" value="Unassembled WGS sequence"/>
</dbReference>
<protein>
    <recommendedName>
        <fullName evidence="4">Ubiquitin-like domain-containing protein</fullName>
    </recommendedName>
</protein>
<evidence type="ECO:0000259" key="4">
    <source>
        <dbReference type="PROSITE" id="PS50053"/>
    </source>
</evidence>
<dbReference type="Gene3D" id="3.10.20.90">
    <property type="entry name" value="Phosphatidylinositol 3-kinase Catalytic Subunit, Chain A, domain 1"/>
    <property type="match status" value="1"/>
</dbReference>
<dbReference type="InterPro" id="IPR000626">
    <property type="entry name" value="Ubiquitin-like_dom"/>
</dbReference>
<name>A0A1Y1I7J3_KLENI</name>
<dbReference type="Pfam" id="PF13516">
    <property type="entry name" value="LRR_6"/>
    <property type="match status" value="1"/>
</dbReference>
<dbReference type="Pfam" id="PF00240">
    <property type="entry name" value="ubiquitin"/>
    <property type="match status" value="1"/>
</dbReference>
<sequence>MMESPPQMMLTVTIKYGKETLSIEAEAGWKVQNLMEAIQKVTNVHPRGQKLIHKGKILAASSSLKDAGIETSSKIMLMASAGVHQGATNPSTKAAAPRAAPPKRPRPQPPLSLSQEEARKKAWEQTGVVSFHNAGLEAVPSTAWKVGEAVRVLDLGGNVLQKLPPLLGHLAKLQRLRLSYNQLTSEGVPWEALCGLRQLTVLALDDNRLLSASPLIGHLQSLRHLNVSHNQLESLPEEIGRLTGLERLEAASNKLKELPTTLGSCSSLVEADFEGNFVDRIPSSFNALLKLKTLRLSNNNISAVPPGILRDCASLCTLALHGNPITVENLRETESWAVFDERRKEKYGRQLDFSVLGPSQGFDEGADAHQWQHF</sequence>
<dbReference type="PANTHER" id="PTHR48051">
    <property type="match status" value="1"/>
</dbReference>
<dbReference type="InterPro" id="IPR050216">
    <property type="entry name" value="LRR_domain-containing"/>
</dbReference>
<evidence type="ECO:0000256" key="1">
    <source>
        <dbReference type="ARBA" id="ARBA00022614"/>
    </source>
</evidence>
<dbReference type="InterPro" id="IPR029071">
    <property type="entry name" value="Ubiquitin-like_domsf"/>
</dbReference>
<dbReference type="SUPFAM" id="SSF54236">
    <property type="entry name" value="Ubiquitin-like"/>
    <property type="match status" value="1"/>
</dbReference>
<dbReference type="SMART" id="SM00213">
    <property type="entry name" value="UBQ"/>
    <property type="match status" value="1"/>
</dbReference>
<dbReference type="OrthoDB" id="2187496at2759"/>
<dbReference type="OMA" id="WGEFDER"/>
<keyword evidence="2" id="KW-0677">Repeat</keyword>
<dbReference type="STRING" id="105231.A0A1Y1I7J3"/>
<keyword evidence="1" id="KW-0433">Leucine-rich repeat</keyword>
<proteinExistence type="predicted"/>
<dbReference type="InterPro" id="IPR032675">
    <property type="entry name" value="LRR_dom_sf"/>
</dbReference>
<dbReference type="SUPFAM" id="SSF52058">
    <property type="entry name" value="L domain-like"/>
    <property type="match status" value="1"/>
</dbReference>
<dbReference type="Pfam" id="PF13855">
    <property type="entry name" value="LRR_8"/>
    <property type="match status" value="2"/>
</dbReference>
<reference evidence="5 6" key="1">
    <citation type="journal article" date="2014" name="Nat. Commun.">
        <title>Klebsormidium flaccidum genome reveals primary factors for plant terrestrial adaptation.</title>
        <authorList>
            <person name="Hori K."/>
            <person name="Maruyama F."/>
            <person name="Fujisawa T."/>
            <person name="Togashi T."/>
            <person name="Yamamoto N."/>
            <person name="Seo M."/>
            <person name="Sato S."/>
            <person name="Yamada T."/>
            <person name="Mori H."/>
            <person name="Tajima N."/>
            <person name="Moriyama T."/>
            <person name="Ikeuchi M."/>
            <person name="Watanabe M."/>
            <person name="Wada H."/>
            <person name="Kobayashi K."/>
            <person name="Saito M."/>
            <person name="Masuda T."/>
            <person name="Sasaki-Sekimoto Y."/>
            <person name="Mashiguchi K."/>
            <person name="Awai K."/>
            <person name="Shimojima M."/>
            <person name="Masuda S."/>
            <person name="Iwai M."/>
            <person name="Nobusawa T."/>
            <person name="Narise T."/>
            <person name="Kondo S."/>
            <person name="Saito H."/>
            <person name="Sato R."/>
            <person name="Murakawa M."/>
            <person name="Ihara Y."/>
            <person name="Oshima-Yamada Y."/>
            <person name="Ohtaka K."/>
            <person name="Satoh M."/>
            <person name="Sonobe K."/>
            <person name="Ishii M."/>
            <person name="Ohtani R."/>
            <person name="Kanamori-Sato M."/>
            <person name="Honoki R."/>
            <person name="Miyazaki D."/>
            <person name="Mochizuki H."/>
            <person name="Umetsu J."/>
            <person name="Higashi K."/>
            <person name="Shibata D."/>
            <person name="Kamiya Y."/>
            <person name="Sato N."/>
            <person name="Nakamura Y."/>
            <person name="Tabata S."/>
            <person name="Ida S."/>
            <person name="Kurokawa K."/>
            <person name="Ohta H."/>
        </authorList>
    </citation>
    <scope>NUCLEOTIDE SEQUENCE [LARGE SCALE GENOMIC DNA]</scope>
    <source>
        <strain evidence="5 6">NIES-2285</strain>
    </source>
</reference>
<evidence type="ECO:0000313" key="6">
    <source>
        <dbReference type="Proteomes" id="UP000054558"/>
    </source>
</evidence>
<dbReference type="InterPro" id="IPR001611">
    <property type="entry name" value="Leu-rich_rpt"/>
</dbReference>
<evidence type="ECO:0000256" key="2">
    <source>
        <dbReference type="ARBA" id="ARBA00022737"/>
    </source>
</evidence>
<evidence type="ECO:0000313" key="5">
    <source>
        <dbReference type="EMBL" id="GAQ86920.1"/>
    </source>
</evidence>
<feature type="region of interest" description="Disordered" evidence="3">
    <location>
        <begin position="84"/>
        <end position="119"/>
    </location>
</feature>
<dbReference type="EMBL" id="DF237269">
    <property type="protein sequence ID" value="GAQ86920.1"/>
    <property type="molecule type" value="Genomic_DNA"/>
</dbReference>
<dbReference type="AlphaFoldDB" id="A0A1Y1I7J3"/>
<feature type="domain" description="Ubiquitin-like" evidence="4">
    <location>
        <begin position="8"/>
        <end position="78"/>
    </location>
</feature>
<dbReference type="PROSITE" id="PS51450">
    <property type="entry name" value="LRR"/>
    <property type="match status" value="2"/>
</dbReference>
<dbReference type="SMART" id="SM00364">
    <property type="entry name" value="LRR_BAC"/>
    <property type="match status" value="4"/>
</dbReference>
<dbReference type="Gene3D" id="3.80.10.10">
    <property type="entry name" value="Ribonuclease Inhibitor"/>
    <property type="match status" value="1"/>
</dbReference>
<keyword evidence="6" id="KW-1185">Reference proteome</keyword>
<dbReference type="GO" id="GO:0005737">
    <property type="term" value="C:cytoplasm"/>
    <property type="evidence" value="ECO:0000318"/>
    <property type="project" value="GO_Central"/>
</dbReference>
<evidence type="ECO:0000256" key="3">
    <source>
        <dbReference type="SAM" id="MobiDB-lite"/>
    </source>
</evidence>
<dbReference type="InterPro" id="IPR003591">
    <property type="entry name" value="Leu-rich_rpt_typical-subtyp"/>
</dbReference>
<dbReference type="PANTHER" id="PTHR48051:SF1">
    <property type="entry name" value="RAS SUPPRESSOR PROTEIN 1"/>
    <property type="match status" value="1"/>
</dbReference>
<accession>A0A1Y1I7J3</accession>
<dbReference type="PROSITE" id="PS50053">
    <property type="entry name" value="UBIQUITIN_2"/>
    <property type="match status" value="1"/>
</dbReference>
<gene>
    <name evidence="5" type="ORF">KFL_003200120</name>
</gene>
<dbReference type="SMART" id="SM00369">
    <property type="entry name" value="LRR_TYP"/>
    <property type="match status" value="5"/>
</dbReference>